<evidence type="ECO:0000256" key="1">
    <source>
        <dbReference type="ARBA" id="ARBA00022490"/>
    </source>
</evidence>
<dbReference type="GO" id="GO:0033290">
    <property type="term" value="C:eukaryotic 48S preinitiation complex"/>
    <property type="evidence" value="ECO:0007669"/>
    <property type="project" value="UniProtKB-UniRule"/>
</dbReference>
<feature type="domain" description="PCI" evidence="5">
    <location>
        <begin position="44"/>
        <end position="206"/>
    </location>
</feature>
<evidence type="ECO:0000313" key="7">
    <source>
        <dbReference type="Proteomes" id="UP000193719"/>
    </source>
</evidence>
<comment type="similarity">
    <text evidence="4">Belongs to the eIF-3 subunit K family.</text>
</comment>
<name>A0A1Y1VFN5_9FUNG</name>
<dbReference type="InterPro" id="IPR000717">
    <property type="entry name" value="PCI_dom"/>
</dbReference>
<protein>
    <recommendedName>
        <fullName evidence="4">Eukaryotic translation initiation factor 3 subunit K</fullName>
        <shortName evidence="4">eIF3k</shortName>
    </recommendedName>
    <alternativeName>
        <fullName evidence="4">eIF-3 p25</fullName>
    </alternativeName>
</protein>
<dbReference type="HAMAP" id="MF_03010">
    <property type="entry name" value="eIF3k"/>
    <property type="match status" value="1"/>
</dbReference>
<evidence type="ECO:0000256" key="4">
    <source>
        <dbReference type="HAMAP-Rule" id="MF_03010"/>
    </source>
</evidence>
<comment type="subunit">
    <text evidence="4">Component of the eukaryotic translation initiation factor 3 (eIF-3) complex.</text>
</comment>
<keyword evidence="3 4" id="KW-0648">Protein biosynthesis</keyword>
<sequence>MTSNIPGRPKQINDIIETVERYDTEKIPLLHEYIDEQLANKVQYDSAANLAVLKLYQFNPDQINFKYISSILTKALTALPDPDFNLCLALLNLDICNDPTVSKLYELQKALEQCRFNDFWTLLENEETKKIVECCVGFEDSIRGFISLTIENTFVTISKEEISSYLNLNGNDLDEYAKSRNWVLNDNVFALPVVKENEDKPKIVKENVKFEQLTQIIGYANEI</sequence>
<evidence type="ECO:0000259" key="5">
    <source>
        <dbReference type="PROSITE" id="PS50250"/>
    </source>
</evidence>
<reference evidence="6 7" key="1">
    <citation type="submission" date="2016-08" db="EMBL/GenBank/DDBJ databases">
        <title>Genomes of anaerobic fungi encode conserved fungal cellulosomes for biomass hydrolysis.</title>
        <authorList>
            <consortium name="DOE Joint Genome Institute"/>
            <person name="Haitjema C.H."/>
            <person name="Gilmore S.P."/>
            <person name="Henske J.K."/>
            <person name="Solomon K.V."/>
            <person name="De Groot R."/>
            <person name="Kuo A."/>
            <person name="Mondo S.J."/>
            <person name="Salamov A.A."/>
            <person name="Labutti K."/>
            <person name="Zhao Z."/>
            <person name="Chiniquy J."/>
            <person name="Barry K."/>
            <person name="Brewer H.M."/>
            <person name="Purvine S.O."/>
            <person name="Wright A.T."/>
            <person name="Boxma B."/>
            <person name="Van Alen T."/>
            <person name="Hackstein J.H."/>
            <person name="Baker S.E."/>
            <person name="Grigoriev I.V."/>
            <person name="O'Malley M.A."/>
        </authorList>
    </citation>
    <scope>NUCLEOTIDE SEQUENCE [LARGE SCALE GENOMIC DNA]</scope>
    <source>
        <strain evidence="7">finn</strain>
    </source>
</reference>
<dbReference type="GO" id="GO:0006446">
    <property type="term" value="P:regulation of translational initiation"/>
    <property type="evidence" value="ECO:0007669"/>
    <property type="project" value="InterPro"/>
</dbReference>
<reference evidence="6 7" key="2">
    <citation type="submission" date="2016-08" db="EMBL/GenBank/DDBJ databases">
        <title>Pervasive Adenine N6-methylation of Active Genes in Fungi.</title>
        <authorList>
            <consortium name="DOE Joint Genome Institute"/>
            <person name="Mondo S.J."/>
            <person name="Dannebaum R.O."/>
            <person name="Kuo R.C."/>
            <person name="Labutti K."/>
            <person name="Haridas S."/>
            <person name="Kuo A."/>
            <person name="Salamov A."/>
            <person name="Ahrendt S.R."/>
            <person name="Lipzen A."/>
            <person name="Sullivan W."/>
            <person name="Andreopoulos W.B."/>
            <person name="Clum A."/>
            <person name="Lindquist E."/>
            <person name="Daum C."/>
            <person name="Ramamoorthy G.K."/>
            <person name="Gryganskyi A."/>
            <person name="Culley D."/>
            <person name="Magnuson J.K."/>
            <person name="James T.Y."/>
            <person name="O'Malley M.A."/>
            <person name="Stajich J.E."/>
            <person name="Spatafora J.W."/>
            <person name="Visel A."/>
            <person name="Grigoriev I.V."/>
        </authorList>
    </citation>
    <scope>NUCLEOTIDE SEQUENCE [LARGE SCALE GENOMIC DNA]</scope>
    <source>
        <strain evidence="7">finn</strain>
    </source>
</reference>
<evidence type="ECO:0000313" key="6">
    <source>
        <dbReference type="EMBL" id="ORX54659.1"/>
    </source>
</evidence>
<dbReference type="InterPro" id="IPR009374">
    <property type="entry name" value="eIF3k"/>
</dbReference>
<dbReference type="PANTHER" id="PTHR13022:SF0">
    <property type="entry name" value="EUKARYOTIC TRANSLATION INITIATION FACTOR 3 SUBUNIT K"/>
    <property type="match status" value="1"/>
</dbReference>
<dbReference type="STRING" id="1754191.A0A1Y1VFN5"/>
<comment type="function">
    <text evidence="4">Component of the eukaryotic translation initiation factor 3 (eIF-3) complex, which is involved in protein synthesis of a specialized repertoire of mRNAs and, together with other initiation factors, stimulates binding of mRNA and methionyl-tRNAi to the 40S ribosome. The eIF-3 complex specifically targets and initiates translation of a subset of mRNAs involved in cell proliferation.</text>
</comment>
<evidence type="ECO:0000256" key="3">
    <source>
        <dbReference type="ARBA" id="ARBA00022917"/>
    </source>
</evidence>
<dbReference type="Gene3D" id="1.25.40.250">
    <property type="entry name" value="ARM repeat, domain 1"/>
    <property type="match status" value="1"/>
</dbReference>
<dbReference type="PROSITE" id="PS50250">
    <property type="entry name" value="PCI"/>
    <property type="match status" value="1"/>
</dbReference>
<accession>A0A1Y1VFN5</accession>
<dbReference type="GO" id="GO:0003743">
    <property type="term" value="F:translation initiation factor activity"/>
    <property type="evidence" value="ECO:0007669"/>
    <property type="project" value="UniProtKB-UniRule"/>
</dbReference>
<dbReference type="SUPFAM" id="SSF48371">
    <property type="entry name" value="ARM repeat"/>
    <property type="match status" value="1"/>
</dbReference>
<dbReference type="GO" id="GO:0043022">
    <property type="term" value="F:ribosome binding"/>
    <property type="evidence" value="ECO:0007669"/>
    <property type="project" value="InterPro"/>
</dbReference>
<dbReference type="InterPro" id="IPR033464">
    <property type="entry name" value="CSN8_PSD8_EIF3K"/>
</dbReference>
<dbReference type="EMBL" id="MCFH01000010">
    <property type="protein sequence ID" value="ORX54659.1"/>
    <property type="molecule type" value="Genomic_DNA"/>
</dbReference>
<evidence type="ECO:0000256" key="2">
    <source>
        <dbReference type="ARBA" id="ARBA00022540"/>
    </source>
</evidence>
<dbReference type="InterPro" id="IPR016024">
    <property type="entry name" value="ARM-type_fold"/>
</dbReference>
<dbReference type="Gene3D" id="1.10.10.10">
    <property type="entry name" value="Winged helix-like DNA-binding domain superfamily/Winged helix DNA-binding domain"/>
    <property type="match status" value="1"/>
</dbReference>
<dbReference type="Proteomes" id="UP000193719">
    <property type="component" value="Unassembled WGS sequence"/>
</dbReference>
<dbReference type="AlphaFoldDB" id="A0A1Y1VFN5"/>
<keyword evidence="2 4" id="KW-0396">Initiation factor</keyword>
<keyword evidence="7" id="KW-1185">Reference proteome</keyword>
<dbReference type="InterPro" id="IPR016020">
    <property type="entry name" value="Transl_init_fac_sub12_N_euk"/>
</dbReference>
<gene>
    <name evidence="6" type="ORF">BCR36DRAFT_581542</name>
</gene>
<dbReference type="InterPro" id="IPR036388">
    <property type="entry name" value="WH-like_DNA-bd_sf"/>
</dbReference>
<dbReference type="GO" id="GO:0016282">
    <property type="term" value="C:eukaryotic 43S preinitiation complex"/>
    <property type="evidence" value="ECO:0007669"/>
    <property type="project" value="UniProtKB-UniRule"/>
</dbReference>
<organism evidence="6 7">
    <name type="scientific">Piromyces finnis</name>
    <dbReference type="NCBI Taxonomy" id="1754191"/>
    <lineage>
        <taxon>Eukaryota</taxon>
        <taxon>Fungi</taxon>
        <taxon>Fungi incertae sedis</taxon>
        <taxon>Chytridiomycota</taxon>
        <taxon>Chytridiomycota incertae sedis</taxon>
        <taxon>Neocallimastigomycetes</taxon>
        <taxon>Neocallimastigales</taxon>
        <taxon>Neocallimastigaceae</taxon>
        <taxon>Piromyces</taxon>
    </lineage>
</organism>
<dbReference type="Pfam" id="PF10075">
    <property type="entry name" value="CSN8_PSD8_EIF3K"/>
    <property type="match status" value="1"/>
</dbReference>
<proteinExistence type="inferred from homology"/>
<dbReference type="GO" id="GO:0003723">
    <property type="term" value="F:RNA binding"/>
    <property type="evidence" value="ECO:0007669"/>
    <property type="project" value="UniProtKB-UniRule"/>
</dbReference>
<dbReference type="OrthoDB" id="337745at2759"/>
<dbReference type="GO" id="GO:0001732">
    <property type="term" value="P:formation of cytoplasmic translation initiation complex"/>
    <property type="evidence" value="ECO:0007669"/>
    <property type="project" value="UniProtKB-UniRule"/>
</dbReference>
<dbReference type="SUPFAM" id="SSF46785">
    <property type="entry name" value="Winged helix' DNA-binding domain"/>
    <property type="match status" value="1"/>
</dbReference>
<comment type="subcellular location">
    <subcellularLocation>
        <location evidence="4">Cytoplasm</location>
    </subcellularLocation>
</comment>
<dbReference type="InterPro" id="IPR036390">
    <property type="entry name" value="WH_DNA-bd_sf"/>
</dbReference>
<dbReference type="GO" id="GO:0005852">
    <property type="term" value="C:eukaryotic translation initiation factor 3 complex"/>
    <property type="evidence" value="ECO:0007669"/>
    <property type="project" value="UniProtKB-UniRule"/>
</dbReference>
<keyword evidence="1 4" id="KW-0963">Cytoplasm</keyword>
<dbReference type="PANTHER" id="PTHR13022">
    <property type="entry name" value="EUKARYOTIC TRANSLATION INITIATION FACTOR 3 SUBUNIT 11"/>
    <property type="match status" value="1"/>
</dbReference>
<comment type="caution">
    <text evidence="6">The sequence shown here is derived from an EMBL/GenBank/DDBJ whole genome shotgun (WGS) entry which is preliminary data.</text>
</comment>